<dbReference type="AlphaFoldDB" id="A0A9P8SZI6"/>
<accession>A0A9P8SZI6</accession>
<sequence length="93" mass="10272">MSGPIELNSGSNELIMWSSSILKFSAFRSSIFCNEGSPTNVPADVPLPALVVVSVLFCASSLINVWIDFLLFILTFFMISLNLEFKSPDPLKR</sequence>
<comment type="caution">
    <text evidence="2">The sequence shown here is derived from an EMBL/GenBank/DDBJ whole genome shotgun (WGS) entry which is preliminary data.</text>
</comment>
<evidence type="ECO:0000256" key="1">
    <source>
        <dbReference type="SAM" id="Phobius"/>
    </source>
</evidence>
<reference evidence="2" key="1">
    <citation type="journal article" date="2021" name="Open Biol.">
        <title>Shared evolutionary footprints suggest mitochondrial oxidative damage underlies multiple complex I losses in fungi.</title>
        <authorList>
            <person name="Schikora-Tamarit M.A."/>
            <person name="Marcet-Houben M."/>
            <person name="Nosek J."/>
            <person name="Gabaldon T."/>
        </authorList>
    </citation>
    <scope>NUCLEOTIDE SEQUENCE</scope>
    <source>
        <strain evidence="2">CBS6075</strain>
    </source>
</reference>
<keyword evidence="1" id="KW-1133">Transmembrane helix</keyword>
<name>A0A9P8SZI6_9ASCO</name>
<dbReference type="RefSeq" id="XP_046057850.1">
    <property type="nucleotide sequence ID" value="XM_046208730.1"/>
</dbReference>
<keyword evidence="3" id="KW-1185">Reference proteome</keyword>
<keyword evidence="1" id="KW-0472">Membrane</keyword>
<proteinExistence type="predicted"/>
<gene>
    <name evidence="2" type="ORF">OGAPHI_007344</name>
</gene>
<reference evidence="2" key="2">
    <citation type="submission" date="2021-01" db="EMBL/GenBank/DDBJ databases">
        <authorList>
            <person name="Schikora-Tamarit M.A."/>
        </authorList>
    </citation>
    <scope>NUCLEOTIDE SEQUENCE</scope>
    <source>
        <strain evidence="2">CBS6075</strain>
    </source>
</reference>
<evidence type="ECO:0000313" key="2">
    <source>
        <dbReference type="EMBL" id="KAH3660139.1"/>
    </source>
</evidence>
<keyword evidence="1" id="KW-0812">Transmembrane</keyword>
<feature type="transmembrane region" description="Helical" evidence="1">
    <location>
        <begin position="50"/>
        <end position="83"/>
    </location>
</feature>
<protein>
    <submittedName>
        <fullName evidence="2">Uncharacterized protein</fullName>
    </submittedName>
</protein>
<evidence type="ECO:0000313" key="3">
    <source>
        <dbReference type="Proteomes" id="UP000769157"/>
    </source>
</evidence>
<dbReference type="Proteomes" id="UP000769157">
    <property type="component" value="Unassembled WGS sequence"/>
</dbReference>
<dbReference type="GeneID" id="70239308"/>
<organism evidence="2 3">
    <name type="scientific">Ogataea philodendri</name>
    <dbReference type="NCBI Taxonomy" id="1378263"/>
    <lineage>
        <taxon>Eukaryota</taxon>
        <taxon>Fungi</taxon>
        <taxon>Dikarya</taxon>
        <taxon>Ascomycota</taxon>
        <taxon>Saccharomycotina</taxon>
        <taxon>Pichiomycetes</taxon>
        <taxon>Pichiales</taxon>
        <taxon>Pichiaceae</taxon>
        <taxon>Ogataea</taxon>
    </lineage>
</organism>
<dbReference type="EMBL" id="JAEUBE010000511">
    <property type="protein sequence ID" value="KAH3660139.1"/>
    <property type="molecule type" value="Genomic_DNA"/>
</dbReference>